<keyword evidence="1" id="KW-0812">Transmembrane</keyword>
<dbReference type="AlphaFoldDB" id="A0A2P8Q5S7"/>
<reference evidence="2 3" key="1">
    <citation type="submission" date="2018-03" db="EMBL/GenBank/DDBJ databases">
        <title>Streptomyces dioscori sp. nov., a novel endophytic actinobacterium isolated from bulbil of Dioscorea bulbifera L.</title>
        <authorList>
            <person name="Zhikuan W."/>
        </authorList>
    </citation>
    <scope>NUCLEOTIDE SEQUENCE [LARGE SCALE GENOMIC DNA]</scope>
    <source>
        <strain evidence="2 3">A217</strain>
    </source>
</reference>
<name>A0A2P8Q5S7_9ACTN</name>
<gene>
    <name evidence="2" type="ORF">C6Y14_20195</name>
</gene>
<dbReference type="Proteomes" id="UP000240429">
    <property type="component" value="Unassembled WGS sequence"/>
</dbReference>
<keyword evidence="1" id="KW-1133">Transmembrane helix</keyword>
<dbReference type="EMBL" id="PYBJ01000013">
    <property type="protein sequence ID" value="PSM41606.1"/>
    <property type="molecule type" value="Genomic_DNA"/>
</dbReference>
<proteinExistence type="predicted"/>
<keyword evidence="1" id="KW-0472">Membrane</keyword>
<feature type="transmembrane region" description="Helical" evidence="1">
    <location>
        <begin position="36"/>
        <end position="53"/>
    </location>
</feature>
<dbReference type="OrthoDB" id="4948259at2"/>
<keyword evidence="3" id="KW-1185">Reference proteome</keyword>
<organism evidence="2 3">
    <name type="scientific">Streptomyces dioscori</name>
    <dbReference type="NCBI Taxonomy" id="2109333"/>
    <lineage>
        <taxon>Bacteria</taxon>
        <taxon>Bacillati</taxon>
        <taxon>Actinomycetota</taxon>
        <taxon>Actinomycetes</taxon>
        <taxon>Kitasatosporales</taxon>
        <taxon>Streptomycetaceae</taxon>
        <taxon>Streptomyces</taxon>
        <taxon>Streptomyces aurantiacus group</taxon>
    </lineage>
</organism>
<evidence type="ECO:0000256" key="1">
    <source>
        <dbReference type="SAM" id="Phobius"/>
    </source>
</evidence>
<comment type="caution">
    <text evidence="2">The sequence shown here is derived from an EMBL/GenBank/DDBJ whole genome shotgun (WGS) entry which is preliminary data.</text>
</comment>
<accession>A0A2P8Q5S7</accession>
<protein>
    <submittedName>
        <fullName evidence="2">Uncharacterized protein</fullName>
    </submittedName>
</protein>
<evidence type="ECO:0000313" key="3">
    <source>
        <dbReference type="Proteomes" id="UP000240429"/>
    </source>
</evidence>
<sequence length="202" mass="20468">MRLLSPACSAAVGVGSLALAAVGSWSGLLLVVRGQVVPGWGVSAALLVMALVLRRALARADQPAPVTAARLPRKRTGRAVWVPLGTRLLIVTAVFGIAGGAVGDLVMGAEYHVLRPTGPGNCTAVVREASFLMSGGGEAYAVGRTGLALGVAGSWTVDDGYRPVDSGTYALEWGRDGGLLRISGTSTDPVVSGGSADIDCGW</sequence>
<evidence type="ECO:0000313" key="2">
    <source>
        <dbReference type="EMBL" id="PSM41606.1"/>
    </source>
</evidence>
<feature type="transmembrane region" description="Helical" evidence="1">
    <location>
        <begin position="80"/>
        <end position="102"/>
    </location>
</feature>